<evidence type="ECO:0000256" key="3">
    <source>
        <dbReference type="ARBA" id="ARBA00022741"/>
    </source>
</evidence>
<dbReference type="GO" id="GO:0005634">
    <property type="term" value="C:nucleus"/>
    <property type="evidence" value="ECO:0007669"/>
    <property type="project" value="TreeGrafter"/>
</dbReference>
<dbReference type="OrthoDB" id="248923at2759"/>
<dbReference type="Proteomes" id="UP001154078">
    <property type="component" value="Chromosome 1"/>
</dbReference>
<dbReference type="Pfam" id="PF00069">
    <property type="entry name" value="Pkinase"/>
    <property type="match status" value="1"/>
</dbReference>
<name>A0A9P0FAH3_BRAAE</name>
<protein>
    <recommendedName>
        <fullName evidence="1">non-specific serine/threonine protein kinase</fullName>
        <ecNumber evidence="1">2.7.11.1</ecNumber>
    </recommendedName>
</protein>
<dbReference type="EC" id="2.7.11.1" evidence="1"/>
<feature type="domain" description="Protein kinase" evidence="6">
    <location>
        <begin position="7"/>
        <end position="313"/>
    </location>
</feature>
<keyword evidence="5" id="KW-0067">ATP-binding</keyword>
<dbReference type="GO" id="GO:0005524">
    <property type="term" value="F:ATP binding"/>
    <property type="evidence" value="ECO:0007669"/>
    <property type="project" value="UniProtKB-KW"/>
</dbReference>
<dbReference type="PANTHER" id="PTHR43671:SF13">
    <property type="entry name" value="SERINE_THREONINE-PROTEIN KINASE NEK2"/>
    <property type="match status" value="1"/>
</dbReference>
<organism evidence="7 8">
    <name type="scientific">Brassicogethes aeneus</name>
    <name type="common">Rape pollen beetle</name>
    <name type="synonym">Meligethes aeneus</name>
    <dbReference type="NCBI Taxonomy" id="1431903"/>
    <lineage>
        <taxon>Eukaryota</taxon>
        <taxon>Metazoa</taxon>
        <taxon>Ecdysozoa</taxon>
        <taxon>Arthropoda</taxon>
        <taxon>Hexapoda</taxon>
        <taxon>Insecta</taxon>
        <taxon>Pterygota</taxon>
        <taxon>Neoptera</taxon>
        <taxon>Endopterygota</taxon>
        <taxon>Coleoptera</taxon>
        <taxon>Polyphaga</taxon>
        <taxon>Cucujiformia</taxon>
        <taxon>Nitidulidae</taxon>
        <taxon>Meligethinae</taxon>
        <taxon>Brassicogethes</taxon>
    </lineage>
</organism>
<evidence type="ECO:0000256" key="1">
    <source>
        <dbReference type="ARBA" id="ARBA00012513"/>
    </source>
</evidence>
<evidence type="ECO:0000313" key="7">
    <source>
        <dbReference type="EMBL" id="CAH0547539.1"/>
    </source>
</evidence>
<dbReference type="PROSITE" id="PS50011">
    <property type="entry name" value="PROTEIN_KINASE_DOM"/>
    <property type="match status" value="1"/>
</dbReference>
<dbReference type="InterPro" id="IPR000719">
    <property type="entry name" value="Prot_kinase_dom"/>
</dbReference>
<keyword evidence="8" id="KW-1185">Reference proteome</keyword>
<dbReference type="Gene3D" id="3.30.200.20">
    <property type="entry name" value="Phosphorylase Kinase, domain 1"/>
    <property type="match status" value="1"/>
</dbReference>
<dbReference type="PANTHER" id="PTHR43671">
    <property type="entry name" value="SERINE/THREONINE-PROTEIN KINASE NEK"/>
    <property type="match status" value="1"/>
</dbReference>
<dbReference type="InterPro" id="IPR011009">
    <property type="entry name" value="Kinase-like_dom_sf"/>
</dbReference>
<proteinExistence type="predicted"/>
<dbReference type="GO" id="GO:0005737">
    <property type="term" value="C:cytoplasm"/>
    <property type="evidence" value="ECO:0007669"/>
    <property type="project" value="TreeGrafter"/>
</dbReference>
<dbReference type="SMART" id="SM00220">
    <property type="entry name" value="S_TKc"/>
    <property type="match status" value="1"/>
</dbReference>
<reference evidence="7" key="1">
    <citation type="submission" date="2021-12" db="EMBL/GenBank/DDBJ databases">
        <authorList>
            <person name="King R."/>
        </authorList>
    </citation>
    <scope>NUCLEOTIDE SEQUENCE</scope>
</reference>
<dbReference type="GO" id="GO:0004674">
    <property type="term" value="F:protein serine/threonine kinase activity"/>
    <property type="evidence" value="ECO:0007669"/>
    <property type="project" value="UniProtKB-EC"/>
</dbReference>
<keyword evidence="2" id="KW-0808">Transferase</keyword>
<evidence type="ECO:0000256" key="4">
    <source>
        <dbReference type="ARBA" id="ARBA00022777"/>
    </source>
</evidence>
<gene>
    <name evidence="7" type="ORF">MELIAE_LOCUS1511</name>
</gene>
<accession>A0A9P0FAH3</accession>
<keyword evidence="4" id="KW-0418">Kinase</keyword>
<evidence type="ECO:0000259" key="6">
    <source>
        <dbReference type="PROSITE" id="PS50011"/>
    </source>
</evidence>
<dbReference type="EMBL" id="OV121132">
    <property type="protein sequence ID" value="CAH0547539.1"/>
    <property type="molecule type" value="Genomic_DNA"/>
</dbReference>
<evidence type="ECO:0000313" key="8">
    <source>
        <dbReference type="Proteomes" id="UP001154078"/>
    </source>
</evidence>
<sequence length="487" mass="57341">MSNIEDYDIIGILGDNITSASYKVKNKSTGGLFVWQSINYESLSDSERTKLIKKIQKRINLKHPNILKFFDYIDQKENKILYLVVEYCYSGSLKKLIKYCQENRIVLQEEFVCRILYQIVLTIKTLEEYCGNISVDEVFFDEDYNVKLYNYNFNGHKIKLKDLKMSVLGTLIFEMCSLKSYDKNTFEHDCKDLCNVYSGSFITLLTQMVKDSSDVKKSLDKILCHPTLLLKSSKWNKEICFLRMNGERINKTKNLQDVGDKNTKDSHRSRELALQMRERKLYDREQKLLNREKKLVIMERQLNDKLMQAELYLKRCKETKPEQSLTKLTYENLDSTYVECGDSVIMPTSKKLDVNTILKPNTFSRTFSEKRIRFKGHSPLKDLDTNKRKSIRLPRKKEKLTSECSSDWKTCSENDSEIASLDGIKQSKQLFVDDVCENEYEIPPDCRPISWTHENKKYAFELLKIMNEGTEYENQANWNREVRHTQL</sequence>
<dbReference type="GO" id="GO:0007059">
    <property type="term" value="P:chromosome segregation"/>
    <property type="evidence" value="ECO:0007669"/>
    <property type="project" value="TreeGrafter"/>
</dbReference>
<dbReference type="AlphaFoldDB" id="A0A9P0FAH3"/>
<dbReference type="InterPro" id="IPR050660">
    <property type="entry name" value="NEK_Ser/Thr_kinase"/>
</dbReference>
<dbReference type="GO" id="GO:0005813">
    <property type="term" value="C:centrosome"/>
    <property type="evidence" value="ECO:0007669"/>
    <property type="project" value="TreeGrafter"/>
</dbReference>
<keyword evidence="3" id="KW-0547">Nucleotide-binding</keyword>
<evidence type="ECO:0000256" key="5">
    <source>
        <dbReference type="ARBA" id="ARBA00022840"/>
    </source>
</evidence>
<evidence type="ECO:0000256" key="2">
    <source>
        <dbReference type="ARBA" id="ARBA00022679"/>
    </source>
</evidence>
<dbReference type="SUPFAM" id="SSF56112">
    <property type="entry name" value="Protein kinase-like (PK-like)"/>
    <property type="match status" value="1"/>
</dbReference>
<dbReference type="Gene3D" id="1.10.510.10">
    <property type="entry name" value="Transferase(Phosphotransferase) domain 1"/>
    <property type="match status" value="1"/>
</dbReference>